<organism evidence="3 4">
    <name type="scientific">Nocardia rhizosphaerihabitans</name>
    <dbReference type="NCBI Taxonomy" id="1691570"/>
    <lineage>
        <taxon>Bacteria</taxon>
        <taxon>Bacillati</taxon>
        <taxon>Actinomycetota</taxon>
        <taxon>Actinomycetes</taxon>
        <taxon>Mycobacteriales</taxon>
        <taxon>Nocardiaceae</taxon>
        <taxon>Nocardia</taxon>
    </lineage>
</organism>
<name>A0ABQ2KLP3_9NOCA</name>
<reference evidence="4" key="1">
    <citation type="journal article" date="2019" name="Int. J. Syst. Evol. Microbiol.">
        <title>The Global Catalogue of Microorganisms (GCM) 10K type strain sequencing project: providing services to taxonomists for standard genome sequencing and annotation.</title>
        <authorList>
            <consortium name="The Broad Institute Genomics Platform"/>
            <consortium name="The Broad Institute Genome Sequencing Center for Infectious Disease"/>
            <person name="Wu L."/>
            <person name="Ma J."/>
        </authorList>
    </citation>
    <scope>NUCLEOTIDE SEQUENCE [LARGE SCALE GENOMIC DNA]</scope>
    <source>
        <strain evidence="4">CGMCC 4.7329</strain>
    </source>
</reference>
<dbReference type="InterPro" id="IPR044159">
    <property type="entry name" value="IQM"/>
</dbReference>
<dbReference type="EMBL" id="BMNE01000004">
    <property type="protein sequence ID" value="GGN85608.1"/>
    <property type="molecule type" value="Genomic_DNA"/>
</dbReference>
<evidence type="ECO:0000313" key="4">
    <source>
        <dbReference type="Proteomes" id="UP000658127"/>
    </source>
</evidence>
<evidence type="ECO:0000256" key="1">
    <source>
        <dbReference type="ARBA" id="ARBA00004496"/>
    </source>
</evidence>
<dbReference type="PANTHER" id="PTHR31250:SF27">
    <property type="entry name" value="IQ DOMAIN-CONTAINING PROTEIN IQM5"/>
    <property type="match status" value="1"/>
</dbReference>
<comment type="subcellular location">
    <subcellularLocation>
        <location evidence="1">Cytoplasm</location>
    </subcellularLocation>
</comment>
<protein>
    <submittedName>
        <fullName evidence="3">Uncharacterized protein</fullName>
    </submittedName>
</protein>
<evidence type="ECO:0000313" key="3">
    <source>
        <dbReference type="EMBL" id="GGN85608.1"/>
    </source>
</evidence>
<dbReference type="Proteomes" id="UP000658127">
    <property type="component" value="Unassembled WGS sequence"/>
</dbReference>
<accession>A0ABQ2KLP3</accession>
<keyword evidence="4" id="KW-1185">Reference proteome</keyword>
<dbReference type="RefSeq" id="WP_189030432.1">
    <property type="nucleotide sequence ID" value="NZ_BMNE01000004.1"/>
</dbReference>
<proteinExistence type="predicted"/>
<evidence type="ECO:0000256" key="2">
    <source>
        <dbReference type="ARBA" id="ARBA00022490"/>
    </source>
</evidence>
<keyword evidence="2" id="KW-0963">Cytoplasm</keyword>
<comment type="caution">
    <text evidence="3">The sequence shown here is derived from an EMBL/GenBank/DDBJ whole genome shotgun (WGS) entry which is preliminary data.</text>
</comment>
<gene>
    <name evidence="3" type="ORF">GCM10011610_40150</name>
</gene>
<dbReference type="PANTHER" id="PTHR31250">
    <property type="entry name" value="IQ DOMAIN-CONTAINING PROTEIN IQM3"/>
    <property type="match status" value="1"/>
</dbReference>
<sequence length="363" mass="40794">MDYWTGIVQRIFYHIQFEPELSPKLAARIATALLVEPIEYLTAADEYQSLADGLRRRAPLPTPVQMRQPEDELRHFLAQVVENMDSMRPWPTIPYTPLPADYLSEFGNARPIARLALTVNQVEGRLARGFNRDSEDGPFLLLRMSSGTIVGFFSPYWNGSDDVIVYAADPAHDPGEVIRELTDTGRVEPGRIFQLDEPGIQPSATRYETTPILPAFQGENLPENSVWDGKQVQYLNDTARQDFRLHSYDGLLHDHKGELFDTTTAQTLWTPQGGRAIFIMDHNGYFYSAPFHILGEFHHSSLSAGAPVAGAGEIQAAAGQVLLVSDQSSHYRPTRRYTHQVVDSLRRQGIDLGDNQVEYHSAE</sequence>